<comment type="caution">
    <text evidence="1">The sequence shown here is derived from an EMBL/GenBank/DDBJ whole genome shotgun (WGS) entry which is preliminary data.</text>
</comment>
<evidence type="ECO:0000313" key="1">
    <source>
        <dbReference type="EMBL" id="KAJ4394619.1"/>
    </source>
</evidence>
<reference evidence="1" key="1">
    <citation type="submission" date="2022-10" db="EMBL/GenBank/DDBJ databases">
        <title>Tapping the CABI collections for fungal endophytes: first genome assemblies for Collariella, Neodidymelliopsis, Ascochyta clinopodiicola, Didymella pomorum, Didymosphaeria variabile, Neocosmospora piperis and Neocucurbitaria cava.</title>
        <authorList>
            <person name="Hill R."/>
        </authorList>
    </citation>
    <scope>NUCLEOTIDE SEQUENCE</scope>
    <source>
        <strain evidence="1">IMI 355082</strain>
    </source>
</reference>
<accession>A0A9W9D0H2</accession>
<dbReference type="PANTHER" id="PTHR38115">
    <property type="entry name" value="LIPOCALIN-LIKE DOMAIN-CONTAINING PROTEIN"/>
    <property type="match status" value="1"/>
</dbReference>
<dbReference type="EMBL" id="JAPEVB010000002">
    <property type="protein sequence ID" value="KAJ4394619.1"/>
    <property type="molecule type" value="Genomic_DNA"/>
</dbReference>
<proteinExistence type="predicted"/>
<dbReference type="PANTHER" id="PTHR38115:SF1">
    <property type="entry name" value="LIPOCALIN-LIKE DOMAIN-CONTAINING PROTEIN"/>
    <property type="match status" value="1"/>
</dbReference>
<name>A0A9W9D0H2_9PEZI</name>
<dbReference type="OrthoDB" id="425354at2759"/>
<evidence type="ECO:0000313" key="2">
    <source>
        <dbReference type="Proteomes" id="UP001140453"/>
    </source>
</evidence>
<keyword evidence="2" id="KW-1185">Reference proteome</keyword>
<dbReference type="Gene3D" id="2.40.128.20">
    <property type="match status" value="1"/>
</dbReference>
<gene>
    <name evidence="1" type="ORF">N0V93_003838</name>
</gene>
<evidence type="ECO:0008006" key="3">
    <source>
        <dbReference type="Google" id="ProtNLM"/>
    </source>
</evidence>
<protein>
    <recommendedName>
        <fullName evidence="3">LCCL domain-containing protein</fullName>
    </recommendedName>
</protein>
<sequence length="178" mass="20286">MAAPATKTLRDLNGTWVMNKTLSDSPDAGLALQGIGWLTRKAIGLATVTLHVKQYEDDAKVTHCDISQTATGGVKGTTENRIYDNEWRDHSDWLFGKVKGRTQWLSTPCDDAFLNSNWEEGTKEWVYGYVESYDNGWTAAQTWGFQVVNGERRYARNIVITKGSKREEFRMFYDYVPE</sequence>
<dbReference type="Proteomes" id="UP001140453">
    <property type="component" value="Unassembled WGS sequence"/>
</dbReference>
<dbReference type="InterPro" id="IPR053037">
    <property type="entry name" value="Pericyclase_pydY-like"/>
</dbReference>
<dbReference type="InterPro" id="IPR012674">
    <property type="entry name" value="Calycin"/>
</dbReference>
<organism evidence="1 2">
    <name type="scientific">Gnomoniopsis smithogilvyi</name>
    <dbReference type="NCBI Taxonomy" id="1191159"/>
    <lineage>
        <taxon>Eukaryota</taxon>
        <taxon>Fungi</taxon>
        <taxon>Dikarya</taxon>
        <taxon>Ascomycota</taxon>
        <taxon>Pezizomycotina</taxon>
        <taxon>Sordariomycetes</taxon>
        <taxon>Sordariomycetidae</taxon>
        <taxon>Diaporthales</taxon>
        <taxon>Gnomoniaceae</taxon>
        <taxon>Gnomoniopsis</taxon>
    </lineage>
</organism>
<dbReference type="AlphaFoldDB" id="A0A9W9D0H2"/>